<name>A0A2U1LVN5_ARTAN</name>
<comment type="caution">
    <text evidence="1">The sequence shown here is derived from an EMBL/GenBank/DDBJ whole genome shotgun (WGS) entry which is preliminary data.</text>
</comment>
<dbReference type="GO" id="GO:0008964">
    <property type="term" value="F:phosphoenolpyruvate carboxylase activity"/>
    <property type="evidence" value="ECO:0007669"/>
    <property type="project" value="InterPro"/>
</dbReference>
<proteinExistence type="predicted"/>
<evidence type="ECO:0000313" key="1">
    <source>
        <dbReference type="EMBL" id="PWA53075.1"/>
    </source>
</evidence>
<dbReference type="OrthoDB" id="1731626at2759"/>
<dbReference type="STRING" id="35608.A0A2U1LVN5"/>
<dbReference type="PANTHER" id="PTHR30523">
    <property type="entry name" value="PHOSPHOENOLPYRUVATE CARBOXYLASE"/>
    <property type="match status" value="1"/>
</dbReference>
<dbReference type="AlphaFoldDB" id="A0A2U1LVN5"/>
<protein>
    <submittedName>
        <fullName evidence="1">Phosphoenolpyruvate carboxylase</fullName>
    </submittedName>
</protein>
<gene>
    <name evidence="1" type="ORF">CTI12_AA448940</name>
</gene>
<dbReference type="GO" id="GO:0015977">
    <property type="term" value="P:carbon fixation"/>
    <property type="evidence" value="ECO:0007669"/>
    <property type="project" value="InterPro"/>
</dbReference>
<organism evidence="1 2">
    <name type="scientific">Artemisia annua</name>
    <name type="common">Sweet wormwood</name>
    <dbReference type="NCBI Taxonomy" id="35608"/>
    <lineage>
        <taxon>Eukaryota</taxon>
        <taxon>Viridiplantae</taxon>
        <taxon>Streptophyta</taxon>
        <taxon>Embryophyta</taxon>
        <taxon>Tracheophyta</taxon>
        <taxon>Spermatophyta</taxon>
        <taxon>Magnoliopsida</taxon>
        <taxon>eudicotyledons</taxon>
        <taxon>Gunneridae</taxon>
        <taxon>Pentapetalae</taxon>
        <taxon>asterids</taxon>
        <taxon>campanulids</taxon>
        <taxon>Asterales</taxon>
        <taxon>Asteraceae</taxon>
        <taxon>Asteroideae</taxon>
        <taxon>Anthemideae</taxon>
        <taxon>Artemisiinae</taxon>
        <taxon>Artemisia</taxon>
    </lineage>
</organism>
<dbReference type="EMBL" id="PKPP01007550">
    <property type="protein sequence ID" value="PWA53075.1"/>
    <property type="molecule type" value="Genomic_DNA"/>
</dbReference>
<keyword evidence="2" id="KW-1185">Reference proteome</keyword>
<dbReference type="InterPro" id="IPR015813">
    <property type="entry name" value="Pyrv/PenolPyrv_kinase-like_dom"/>
</dbReference>
<keyword evidence="1" id="KW-0670">Pyruvate</keyword>
<dbReference type="Proteomes" id="UP000245207">
    <property type="component" value="Unassembled WGS sequence"/>
</dbReference>
<dbReference type="PANTHER" id="PTHR30523:SF6">
    <property type="entry name" value="PHOSPHOENOLPYRUVATE CARBOXYLASE"/>
    <property type="match status" value="1"/>
</dbReference>
<dbReference type="GO" id="GO:0005829">
    <property type="term" value="C:cytosol"/>
    <property type="evidence" value="ECO:0007669"/>
    <property type="project" value="TreeGrafter"/>
</dbReference>
<dbReference type="Pfam" id="PF00311">
    <property type="entry name" value="PEPcase"/>
    <property type="match status" value="1"/>
</dbReference>
<reference evidence="1 2" key="1">
    <citation type="journal article" date="2018" name="Mol. Plant">
        <title>The genome of Artemisia annua provides insight into the evolution of Asteraceae family and artemisinin biosynthesis.</title>
        <authorList>
            <person name="Shen Q."/>
            <person name="Zhang L."/>
            <person name="Liao Z."/>
            <person name="Wang S."/>
            <person name="Yan T."/>
            <person name="Shi P."/>
            <person name="Liu M."/>
            <person name="Fu X."/>
            <person name="Pan Q."/>
            <person name="Wang Y."/>
            <person name="Lv Z."/>
            <person name="Lu X."/>
            <person name="Zhang F."/>
            <person name="Jiang W."/>
            <person name="Ma Y."/>
            <person name="Chen M."/>
            <person name="Hao X."/>
            <person name="Li L."/>
            <person name="Tang Y."/>
            <person name="Lv G."/>
            <person name="Zhou Y."/>
            <person name="Sun X."/>
            <person name="Brodelius P.E."/>
            <person name="Rose J.K.C."/>
            <person name="Tang K."/>
        </authorList>
    </citation>
    <scope>NUCLEOTIDE SEQUENCE [LARGE SCALE GENOMIC DNA]</scope>
    <source>
        <strain evidence="2">cv. Huhao1</strain>
        <tissue evidence="1">Leaf</tissue>
    </source>
</reference>
<sequence>MRGLKLFLLPYEGAYVIHSMIQRNQQEGMSFALEANVIFIFTKGNSEYRVCKLKDEHVYMLNWGCVMLVGAKPKCDESVVTEIDELWELRNKSIPLPLNLSGFKSLSTLIYIDWVLIYLFIPVCRACQSHEVIVINGVIRFGLMHRFLISFGEPKWFHNQHRPNKSEASVSIRHSETIDSVTNYLGMGNDSEWYEAKKLGFLAKELKGKRPLIPPTIEKMRSRIKVSDFPFVYWDTKMVGLLLQEDQLWKKTYRPGRILMAYSFAPNMDYQLYLFFISGVYCVNLQYNIMPHHF</sequence>
<dbReference type="SUPFAM" id="SSF51621">
    <property type="entry name" value="Phosphoenolpyruvate/pyruvate domain"/>
    <property type="match status" value="1"/>
</dbReference>
<dbReference type="GO" id="GO:0006099">
    <property type="term" value="P:tricarboxylic acid cycle"/>
    <property type="evidence" value="ECO:0007669"/>
    <property type="project" value="InterPro"/>
</dbReference>
<accession>A0A2U1LVN5</accession>
<dbReference type="InterPro" id="IPR021135">
    <property type="entry name" value="PEP_COase"/>
</dbReference>
<evidence type="ECO:0000313" key="2">
    <source>
        <dbReference type="Proteomes" id="UP000245207"/>
    </source>
</evidence>